<feature type="region of interest" description="Disordered" evidence="1">
    <location>
        <begin position="68"/>
        <end position="88"/>
    </location>
</feature>
<name>A0A1V3W9T6_MYCKA</name>
<comment type="caution">
    <text evidence="4">The sequence shown here is derived from an EMBL/GenBank/DDBJ whole genome shotgun (WGS) entry which is preliminary data.</text>
</comment>
<accession>A0A1V3W9T6</accession>
<organism evidence="4 5">
    <name type="scientific">Mycobacterium kansasii</name>
    <dbReference type="NCBI Taxonomy" id="1768"/>
    <lineage>
        <taxon>Bacteria</taxon>
        <taxon>Bacillati</taxon>
        <taxon>Actinomycetota</taxon>
        <taxon>Actinomycetes</taxon>
        <taxon>Mycobacteriales</taxon>
        <taxon>Mycobacteriaceae</taxon>
        <taxon>Mycobacterium</taxon>
    </lineage>
</organism>
<feature type="transmembrane region" description="Helical" evidence="2">
    <location>
        <begin position="34"/>
        <end position="53"/>
    </location>
</feature>
<dbReference type="EMBL" id="MVBM01000016">
    <property type="protein sequence ID" value="OOK63743.1"/>
    <property type="molecule type" value="Genomic_DNA"/>
</dbReference>
<keyword evidence="2" id="KW-1133">Transmembrane helix</keyword>
<dbReference type="Proteomes" id="UP000189229">
    <property type="component" value="Unassembled WGS sequence"/>
</dbReference>
<evidence type="ECO:0000259" key="3">
    <source>
        <dbReference type="Pfam" id="PF13828"/>
    </source>
</evidence>
<evidence type="ECO:0000313" key="4">
    <source>
        <dbReference type="EMBL" id="OOK63743.1"/>
    </source>
</evidence>
<evidence type="ECO:0000313" key="5">
    <source>
        <dbReference type="Proteomes" id="UP000189229"/>
    </source>
</evidence>
<keyword evidence="2" id="KW-0472">Membrane</keyword>
<keyword evidence="2" id="KW-0812">Transmembrane</keyword>
<dbReference type="Pfam" id="PF13828">
    <property type="entry name" value="DUF4190"/>
    <property type="match status" value="1"/>
</dbReference>
<gene>
    <name evidence="4" type="ORF">BZL30_9396</name>
</gene>
<evidence type="ECO:0000256" key="1">
    <source>
        <dbReference type="SAM" id="MobiDB-lite"/>
    </source>
</evidence>
<evidence type="ECO:0000256" key="2">
    <source>
        <dbReference type="SAM" id="Phobius"/>
    </source>
</evidence>
<proteinExistence type="predicted"/>
<dbReference type="InterPro" id="IPR025241">
    <property type="entry name" value="DUF4190"/>
</dbReference>
<reference evidence="4 5" key="1">
    <citation type="submission" date="2017-02" db="EMBL/GenBank/DDBJ databases">
        <title>Complete genome sequences of Mycobacterium kansasii strains isolated from rhesus macaques.</title>
        <authorList>
            <person name="Panda A."/>
            <person name="Nagaraj S."/>
            <person name="Zhao X."/>
            <person name="Tettelin H."/>
            <person name="Detolla L.J."/>
        </authorList>
    </citation>
    <scope>NUCLEOTIDE SEQUENCE [LARGE SCALE GENOMIC DNA]</scope>
    <source>
        <strain evidence="4 5">11-3813</strain>
    </source>
</reference>
<dbReference type="AlphaFoldDB" id="A0A1V3W9T6"/>
<sequence>MLSAILAVPMPPAAVVLGHLALPRIRRTGERGRLAAILGLVTGYLMCAVLLAGRSGWHRLVARRRVGTRPRRPVHRRCRRRRQRRRRS</sequence>
<protein>
    <recommendedName>
        <fullName evidence="3">DUF4190 domain-containing protein</fullName>
    </recommendedName>
</protein>
<feature type="domain" description="DUF4190" evidence="3">
    <location>
        <begin position="5"/>
        <end position="51"/>
    </location>
</feature>